<feature type="compositionally biased region" description="Basic and acidic residues" evidence="1">
    <location>
        <begin position="27"/>
        <end position="50"/>
    </location>
</feature>
<evidence type="ECO:0000313" key="3">
    <source>
        <dbReference type="Proteomes" id="UP000006620"/>
    </source>
</evidence>
<dbReference type="HOGENOM" id="CLU_529798_0_0_9"/>
<feature type="compositionally biased region" description="Basic and acidic residues" evidence="1">
    <location>
        <begin position="123"/>
        <end position="133"/>
    </location>
</feature>
<dbReference type="PATRIC" id="fig|1036673.3.peg.3443"/>
<feature type="compositionally biased region" description="Low complexity" evidence="1">
    <location>
        <begin position="257"/>
        <end position="270"/>
    </location>
</feature>
<sequence>MQPGEQPAGQGRHEQVYRSDGGVDAAAGDHQRQAHQDGIHRRMSEDRRQEAVAQEHVAKDEADDGHFDEPGVHRVDRILGVTHRPDDARQQDGQEAAARDCQHQGDAEQAVDGLLRDGGGPGHQREDAGHPHVVDGVGRVAHGPHIEQLGGGEEHDLLQAEHEQAEEVPADHSRTDAVPEGGIAPDRPRVQPSPQPQLPAGQQGQVSRHGHEQHEDVDEPEVEDSLGFGRSAAVLGPEGRKHVEVVEHVDSGEDQGQDQPAAEPDVAAPADDQDEGGQGHHGGQAHRNPGHQGGRVILGVLPGGEGVRNRKLGTEQGDPAPGFFDVQFEGRGADGVLLAPVDPERIGTGRIRAARNQCKRIGGISLVGHGFSDHRLGIRSGFREDAFTAGCGRTAGFPADDAPVRIVHLDVMRQSGAGLADFDLIELQRQLLPEAFLIVVVQPLFLQVPAALLDGLIDDDSFRLRGRQAQMFPGKAQRRACSLFLRNGGNALGHLLHAFGIFHIGAEQVHAKIE</sequence>
<dbReference type="Proteomes" id="UP000006620">
    <property type="component" value="Chromosome"/>
</dbReference>
<proteinExistence type="predicted"/>
<feature type="region of interest" description="Disordered" evidence="1">
    <location>
        <begin position="1"/>
        <end position="226"/>
    </location>
</feature>
<reference evidence="3" key="1">
    <citation type="submission" date="2011-06" db="EMBL/GenBank/DDBJ databases">
        <title>Complete genome sequence of Paenibacillus mucilaginosus KNP414.</title>
        <authorList>
            <person name="Wang J."/>
            <person name="Hu S."/>
            <person name="Hu X."/>
            <person name="Zhang B."/>
            <person name="Dong D."/>
            <person name="Zhang S."/>
            <person name="Zhao K."/>
            <person name="Wu D."/>
        </authorList>
    </citation>
    <scope>NUCLEOTIDE SEQUENCE [LARGE SCALE GENOMIC DNA]</scope>
    <source>
        <strain evidence="3">KNP414</strain>
    </source>
</reference>
<feature type="compositionally biased region" description="Acidic residues" evidence="1">
    <location>
        <begin position="215"/>
        <end position="224"/>
    </location>
</feature>
<accession>F8FHI3</accession>
<organism evidence="2 3">
    <name type="scientific">Paenibacillus mucilaginosus (strain KNP414)</name>
    <dbReference type="NCBI Taxonomy" id="1036673"/>
    <lineage>
        <taxon>Bacteria</taxon>
        <taxon>Bacillati</taxon>
        <taxon>Bacillota</taxon>
        <taxon>Bacilli</taxon>
        <taxon>Bacillales</taxon>
        <taxon>Paenibacillaceae</taxon>
        <taxon>Paenibacillus</taxon>
    </lineage>
</organism>
<reference evidence="2 3" key="2">
    <citation type="journal article" date="2013" name="Genome Announc.">
        <title>Genome Sequence of Growth-Improving Paenibacillus mucilaginosus Strain KNP414.</title>
        <authorList>
            <person name="Lu J.J."/>
            <person name="Wang J.F."/>
            <person name="Hu X.F."/>
        </authorList>
    </citation>
    <scope>NUCLEOTIDE SEQUENCE [LARGE SCALE GENOMIC DNA]</scope>
    <source>
        <strain evidence="2 3">KNP414</strain>
    </source>
</reference>
<dbReference type="AlphaFoldDB" id="F8FHI3"/>
<dbReference type="KEGG" id="pms:KNP414_03752"/>
<protein>
    <submittedName>
        <fullName evidence="2">Uncharacterized protein</fullName>
    </submittedName>
</protein>
<gene>
    <name evidence="2" type="ordered locus">KNP414_03752</name>
</gene>
<evidence type="ECO:0000313" key="2">
    <source>
        <dbReference type="EMBL" id="AEI42291.1"/>
    </source>
</evidence>
<feature type="compositionally biased region" description="Basic and acidic residues" evidence="1">
    <location>
        <begin position="152"/>
        <end position="177"/>
    </location>
</feature>
<name>F8FHI3_PAEMK</name>
<feature type="region of interest" description="Disordered" evidence="1">
    <location>
        <begin position="249"/>
        <end position="299"/>
    </location>
</feature>
<evidence type="ECO:0000256" key="1">
    <source>
        <dbReference type="SAM" id="MobiDB-lite"/>
    </source>
</evidence>
<dbReference type="EMBL" id="CP002869">
    <property type="protein sequence ID" value="AEI42291.1"/>
    <property type="molecule type" value="Genomic_DNA"/>
</dbReference>
<feature type="compositionally biased region" description="Basic and acidic residues" evidence="1">
    <location>
        <begin position="56"/>
        <end position="106"/>
    </location>
</feature>